<organism evidence="2 3">
    <name type="scientific">Metabacillus elymi</name>
    <dbReference type="NCBI Taxonomy" id="2745198"/>
    <lineage>
        <taxon>Bacteria</taxon>
        <taxon>Bacillati</taxon>
        <taxon>Bacillota</taxon>
        <taxon>Bacilli</taxon>
        <taxon>Bacillales</taxon>
        <taxon>Bacillaceae</taxon>
        <taxon>Metabacillus</taxon>
    </lineage>
</organism>
<reference evidence="2 3" key="1">
    <citation type="submission" date="2020-06" db="EMBL/GenBank/DDBJ databases">
        <title>Metabacillus dokdonensis sp. nov., isolated from the rhizosphere of Elymus tsukushiensis, a plant native to the Dokdo Islands, Republic of Korea.</title>
        <authorList>
            <person name="Lee S.Y."/>
            <person name="Hwang Y.J."/>
            <person name="Son J.S."/>
            <person name="Ghim S.Y."/>
        </authorList>
    </citation>
    <scope>NUCLEOTIDE SEQUENCE [LARGE SCALE GENOMIC DNA]</scope>
    <source>
        <strain evidence="2 3">KUDC1714</strain>
    </source>
</reference>
<feature type="compositionally biased region" description="Basic and acidic residues" evidence="1">
    <location>
        <begin position="1"/>
        <end position="29"/>
    </location>
</feature>
<sequence>MRKMNDKHGRRYKRDERHLNGEHNREEHRHGKGGGHKRGAKTFRRGRAIEFLDRMNVKRTTLKQQLESPELQSINPILVGELKAVESIINEFTQLFEIHEDEIKRKEDYGSAENSLPNGNE</sequence>
<accession>A0ABX6S025</accession>
<proteinExistence type="predicted"/>
<evidence type="ECO:0000256" key="1">
    <source>
        <dbReference type="SAM" id="MobiDB-lite"/>
    </source>
</evidence>
<evidence type="ECO:0000313" key="3">
    <source>
        <dbReference type="Proteomes" id="UP000515490"/>
    </source>
</evidence>
<protein>
    <recommendedName>
        <fullName evidence="4">Spore coat protein</fullName>
    </recommendedName>
</protein>
<feature type="compositionally biased region" description="Basic residues" evidence="1">
    <location>
        <begin position="30"/>
        <end position="46"/>
    </location>
</feature>
<evidence type="ECO:0008006" key="4">
    <source>
        <dbReference type="Google" id="ProtNLM"/>
    </source>
</evidence>
<evidence type="ECO:0000313" key="2">
    <source>
        <dbReference type="EMBL" id="QNF27078.1"/>
    </source>
</evidence>
<keyword evidence="3" id="KW-1185">Reference proteome</keyword>
<gene>
    <name evidence="2" type="ORF">HUW50_05745</name>
</gene>
<feature type="region of interest" description="Disordered" evidence="1">
    <location>
        <begin position="1"/>
        <end position="46"/>
    </location>
</feature>
<dbReference type="Proteomes" id="UP000515490">
    <property type="component" value="Chromosome"/>
</dbReference>
<name>A0ABX6S025_9BACI</name>
<dbReference type="EMBL" id="CP055263">
    <property type="protein sequence ID" value="QNF27078.1"/>
    <property type="molecule type" value="Genomic_DNA"/>
</dbReference>